<dbReference type="EMBL" id="FPAG01000003">
    <property type="protein sequence ID" value="SFS67313.1"/>
    <property type="molecule type" value="Genomic_DNA"/>
</dbReference>
<gene>
    <name evidence="5" type="ORF">SAMN04487906_1262</name>
</gene>
<protein>
    <submittedName>
        <fullName evidence="5">ABC-type cobalamin/Fe3+-siderophores transport system, ATPase component</fullName>
    </submittedName>
</protein>
<keyword evidence="2" id="KW-0547">Nucleotide-binding</keyword>
<dbReference type="PANTHER" id="PTHR42939:SF1">
    <property type="entry name" value="ABC TRANSPORTER ATP-BINDING PROTEIN ALBC-RELATED"/>
    <property type="match status" value="1"/>
</dbReference>
<dbReference type="AlphaFoldDB" id="A0A1I6RRE5"/>
<dbReference type="InterPro" id="IPR051782">
    <property type="entry name" value="ABC_Transporter_VariousFunc"/>
</dbReference>
<dbReference type="SUPFAM" id="SSF52540">
    <property type="entry name" value="P-loop containing nucleoside triphosphate hydrolases"/>
    <property type="match status" value="1"/>
</dbReference>
<dbReference type="SMART" id="SM00382">
    <property type="entry name" value="AAA"/>
    <property type="match status" value="1"/>
</dbReference>
<sequence length="217" mass="25197">MILEADNIELSFENLEVLKGIYIKIEKGKITGLLGNNGSGKSSLLAVLFGYLSPERKLIRINKKPHLRPLYSKNQAKYLPQHHFMPDDLKVYRAFKLFNVDWNKFVTLFPLLEKHKTDTFKLLSGGEKRIIEVYLIIKSKTNFVFLDEPFSHITPVYIETLIDIIHQEKKNKGILITDHMYAHIVNTSDFIFLIKNGCSIPINQLTQLEDYNYVNKL</sequence>
<name>A0A1I6RRE5_9FLAO</name>
<dbReference type="InterPro" id="IPR003593">
    <property type="entry name" value="AAA+_ATPase"/>
</dbReference>
<evidence type="ECO:0000313" key="5">
    <source>
        <dbReference type="EMBL" id="SFS67313.1"/>
    </source>
</evidence>
<dbReference type="PROSITE" id="PS50893">
    <property type="entry name" value="ABC_TRANSPORTER_2"/>
    <property type="match status" value="1"/>
</dbReference>
<evidence type="ECO:0000259" key="4">
    <source>
        <dbReference type="PROSITE" id="PS50893"/>
    </source>
</evidence>
<organism evidence="5 6">
    <name type="scientific">Zhouia amylolytica</name>
    <dbReference type="NCBI Taxonomy" id="376730"/>
    <lineage>
        <taxon>Bacteria</taxon>
        <taxon>Pseudomonadati</taxon>
        <taxon>Bacteroidota</taxon>
        <taxon>Flavobacteriia</taxon>
        <taxon>Flavobacteriales</taxon>
        <taxon>Flavobacteriaceae</taxon>
        <taxon>Zhouia</taxon>
    </lineage>
</organism>
<evidence type="ECO:0000256" key="1">
    <source>
        <dbReference type="ARBA" id="ARBA00022448"/>
    </source>
</evidence>
<evidence type="ECO:0000256" key="3">
    <source>
        <dbReference type="ARBA" id="ARBA00022840"/>
    </source>
</evidence>
<dbReference type="Proteomes" id="UP000183209">
    <property type="component" value="Unassembled WGS sequence"/>
</dbReference>
<evidence type="ECO:0000256" key="2">
    <source>
        <dbReference type="ARBA" id="ARBA00022741"/>
    </source>
</evidence>
<dbReference type="RefSeq" id="WP_038265887.1">
    <property type="nucleotide sequence ID" value="NZ_FPAG01000003.1"/>
</dbReference>
<dbReference type="InterPro" id="IPR027417">
    <property type="entry name" value="P-loop_NTPase"/>
</dbReference>
<dbReference type="Gene3D" id="3.40.50.300">
    <property type="entry name" value="P-loop containing nucleotide triphosphate hydrolases"/>
    <property type="match status" value="1"/>
</dbReference>
<keyword evidence="1" id="KW-0813">Transport</keyword>
<dbReference type="GO" id="GO:0016887">
    <property type="term" value="F:ATP hydrolysis activity"/>
    <property type="evidence" value="ECO:0007669"/>
    <property type="project" value="InterPro"/>
</dbReference>
<accession>A0A1I6RRE5</accession>
<keyword evidence="3" id="KW-0067">ATP-binding</keyword>
<dbReference type="Pfam" id="PF00005">
    <property type="entry name" value="ABC_tran"/>
    <property type="match status" value="1"/>
</dbReference>
<dbReference type="InterPro" id="IPR003439">
    <property type="entry name" value="ABC_transporter-like_ATP-bd"/>
</dbReference>
<evidence type="ECO:0000313" key="6">
    <source>
        <dbReference type="Proteomes" id="UP000183209"/>
    </source>
</evidence>
<dbReference type="PANTHER" id="PTHR42939">
    <property type="entry name" value="ABC TRANSPORTER ATP-BINDING PROTEIN ALBC-RELATED"/>
    <property type="match status" value="1"/>
</dbReference>
<reference evidence="5 6" key="1">
    <citation type="submission" date="2016-10" db="EMBL/GenBank/DDBJ databases">
        <authorList>
            <person name="de Groot N.N."/>
        </authorList>
    </citation>
    <scope>NUCLEOTIDE SEQUENCE [LARGE SCALE GENOMIC DNA]</scope>
    <source>
        <strain evidence="5 6">CGMCC 1.6114</strain>
    </source>
</reference>
<dbReference type="OrthoDB" id="9801987at2"/>
<dbReference type="GO" id="GO:0005524">
    <property type="term" value="F:ATP binding"/>
    <property type="evidence" value="ECO:0007669"/>
    <property type="project" value="UniProtKB-KW"/>
</dbReference>
<feature type="domain" description="ABC transporter" evidence="4">
    <location>
        <begin position="3"/>
        <end position="217"/>
    </location>
</feature>
<proteinExistence type="predicted"/>